<name>A0A8K0VDE1_9RHOB</name>
<evidence type="ECO:0008006" key="4">
    <source>
        <dbReference type="Google" id="ProtNLM"/>
    </source>
</evidence>
<evidence type="ECO:0000313" key="3">
    <source>
        <dbReference type="Proteomes" id="UP000648908"/>
    </source>
</evidence>
<dbReference type="EMBL" id="JAESVN010000011">
    <property type="protein sequence ID" value="MBL4919041.1"/>
    <property type="molecule type" value="Genomic_DNA"/>
</dbReference>
<keyword evidence="3" id="KW-1185">Reference proteome</keyword>
<dbReference type="RefSeq" id="WP_202690015.1">
    <property type="nucleotide sequence ID" value="NZ_JAESVN010000011.1"/>
</dbReference>
<proteinExistence type="predicted"/>
<reference evidence="2" key="1">
    <citation type="submission" date="2021-01" db="EMBL/GenBank/DDBJ databases">
        <title>Tabrizicola alba sp. nov. a motile alkaliphilic bacterium isolated from a soda lake.</title>
        <authorList>
            <person name="Szuroczki S."/>
            <person name="Abbaszade G."/>
            <person name="Schumann P."/>
            <person name="Toth E."/>
        </authorList>
    </citation>
    <scope>NUCLEOTIDE SEQUENCE</scope>
    <source>
        <strain evidence="2">DMG-N-6</strain>
    </source>
</reference>
<gene>
    <name evidence="2" type="ORF">JL811_17600</name>
</gene>
<protein>
    <recommendedName>
        <fullName evidence="4">DNA-binding protein</fullName>
    </recommendedName>
</protein>
<dbReference type="Proteomes" id="UP000648908">
    <property type="component" value="Unassembled WGS sequence"/>
</dbReference>
<evidence type="ECO:0000256" key="1">
    <source>
        <dbReference type="SAM" id="MobiDB-lite"/>
    </source>
</evidence>
<evidence type="ECO:0000313" key="2">
    <source>
        <dbReference type="EMBL" id="MBL4919041.1"/>
    </source>
</evidence>
<feature type="region of interest" description="Disordered" evidence="1">
    <location>
        <begin position="1"/>
        <end position="30"/>
    </location>
</feature>
<feature type="compositionally biased region" description="Basic residues" evidence="1">
    <location>
        <begin position="17"/>
        <end position="27"/>
    </location>
</feature>
<feature type="compositionally biased region" description="Polar residues" evidence="1">
    <location>
        <begin position="1"/>
        <end position="11"/>
    </location>
</feature>
<sequence length="117" mass="12336">MNVKKTASNQPAAKKATGNKKTTKVKAPKVAESKTVLKKSDLFDLVKAGAPGINGQIASAIMDVVLLEIGEAIKAGKTIRALPAGNLVFQKRKMLDDGEVITCKLRHKSAPVTAESP</sequence>
<organism evidence="2 3">
    <name type="scientific">Szabonella alba</name>
    <dbReference type="NCBI Taxonomy" id="2804194"/>
    <lineage>
        <taxon>Bacteria</taxon>
        <taxon>Pseudomonadati</taxon>
        <taxon>Pseudomonadota</taxon>
        <taxon>Alphaproteobacteria</taxon>
        <taxon>Rhodobacterales</taxon>
        <taxon>Paracoccaceae</taxon>
        <taxon>Szabonella</taxon>
    </lineage>
</organism>
<comment type="caution">
    <text evidence="2">The sequence shown here is derived from an EMBL/GenBank/DDBJ whole genome shotgun (WGS) entry which is preliminary data.</text>
</comment>
<dbReference type="AlphaFoldDB" id="A0A8K0VDE1"/>
<accession>A0A8K0VDE1</accession>